<evidence type="ECO:0000259" key="1">
    <source>
        <dbReference type="Pfam" id="PF00646"/>
    </source>
</evidence>
<comment type="caution">
    <text evidence="2">The sequence shown here is derived from an EMBL/GenBank/DDBJ whole genome shotgun (WGS) entry which is preliminary data.</text>
</comment>
<dbReference type="Pfam" id="PF00646">
    <property type="entry name" value="F-box"/>
    <property type="match status" value="1"/>
</dbReference>
<dbReference type="Proteomes" id="UP000230233">
    <property type="component" value="Chromosome X"/>
</dbReference>
<protein>
    <recommendedName>
        <fullName evidence="1">F-box domain-containing protein</fullName>
    </recommendedName>
</protein>
<dbReference type="InterPro" id="IPR001810">
    <property type="entry name" value="F-box_dom"/>
</dbReference>
<evidence type="ECO:0000313" key="3">
    <source>
        <dbReference type="Proteomes" id="UP000230233"/>
    </source>
</evidence>
<name>A0A2G5SQG4_9PELO</name>
<dbReference type="AlphaFoldDB" id="A0A2G5SQG4"/>
<proteinExistence type="predicted"/>
<organism evidence="2 3">
    <name type="scientific">Caenorhabditis nigoni</name>
    <dbReference type="NCBI Taxonomy" id="1611254"/>
    <lineage>
        <taxon>Eukaryota</taxon>
        <taxon>Metazoa</taxon>
        <taxon>Ecdysozoa</taxon>
        <taxon>Nematoda</taxon>
        <taxon>Chromadorea</taxon>
        <taxon>Rhabditida</taxon>
        <taxon>Rhabditina</taxon>
        <taxon>Rhabditomorpha</taxon>
        <taxon>Rhabditoidea</taxon>
        <taxon>Rhabditidae</taxon>
        <taxon>Peloderinae</taxon>
        <taxon>Caenorhabditis</taxon>
    </lineage>
</organism>
<dbReference type="CDD" id="cd09917">
    <property type="entry name" value="F-box_SF"/>
    <property type="match status" value="1"/>
</dbReference>
<evidence type="ECO:0000313" key="2">
    <source>
        <dbReference type="EMBL" id="PIC17163.1"/>
    </source>
</evidence>
<feature type="domain" description="F-box" evidence="1">
    <location>
        <begin position="83"/>
        <end position="112"/>
    </location>
</feature>
<dbReference type="EMBL" id="PDUG01000006">
    <property type="protein sequence ID" value="PIC17163.1"/>
    <property type="molecule type" value="Genomic_DNA"/>
</dbReference>
<sequence>MDFAAFDPSSDAYKMNIIGFLFRTGHNVEHAFEMLKREFTAITIAEVQDAFLALKLEGIPFPINNSDDARACLLGIDAPTKDKILRMLPGKDLKNMRLVCRGFNDFINAMDLVVNKVLIHLNPTSVQLVISKIGMTDMINVSEAQNGSVVEINGETTPSEVLFVEQGVKELEKVVERRNKKVEQMFIQFESEVGEEENVHDAHRNEFFGRLGETLSRLNPRLMCNALHIKIRTPLDLLPIIGNISPENFTDLVVSSNSDGFFEMRDVLELQQWRQLRYLRFDVISSLSLADITHIPDAVVSIPSPNAEQIMPFVEACLESPNELSYTIMSMTGIAHVAQQLKPLGMQRTIGGTILGRIPLRSGGYIKYEISRFVWNWETVSLQFENM</sequence>
<reference evidence="3" key="1">
    <citation type="submission" date="2017-10" db="EMBL/GenBank/DDBJ databases">
        <title>Rapid genome shrinkage in a self-fertile nematode reveals novel sperm competition proteins.</title>
        <authorList>
            <person name="Yin D."/>
            <person name="Schwarz E.M."/>
            <person name="Thomas C.G."/>
            <person name="Felde R.L."/>
            <person name="Korf I.F."/>
            <person name="Cutter A.D."/>
            <person name="Schartner C.M."/>
            <person name="Ralston E.J."/>
            <person name="Meyer B.J."/>
            <person name="Haag E.S."/>
        </authorList>
    </citation>
    <scope>NUCLEOTIDE SEQUENCE [LARGE SCALE GENOMIC DNA]</scope>
    <source>
        <strain evidence="3">JU1422</strain>
    </source>
</reference>
<gene>
    <name evidence="2" type="primary">Cnig_chr_X.g23499</name>
    <name evidence="2" type="ORF">B9Z55_023499</name>
</gene>
<accession>A0A2G5SQG4</accession>
<keyword evidence="3" id="KW-1185">Reference proteome</keyword>